<dbReference type="Proteomes" id="UP000312784">
    <property type="component" value="Unassembled WGS sequence"/>
</dbReference>
<gene>
    <name evidence="1" type="ORF">FIC94_13125</name>
</gene>
<protein>
    <submittedName>
        <fullName evidence="1">Uncharacterized protein</fullName>
    </submittedName>
</protein>
<reference evidence="1 2" key="1">
    <citation type="submission" date="2019-06" db="EMBL/GenBank/DDBJ databases">
        <title>Ochrobactrum cricket sp.nov., isolated from the insect Teleogryllus occipitalis living in deserted cropland.</title>
        <authorList>
            <person name="Hu M."/>
        </authorList>
    </citation>
    <scope>NUCLEOTIDE SEQUENCE [LARGE SCALE GENOMIC DNA]</scope>
    <source>
        <strain evidence="1 2">LCB8</strain>
    </source>
</reference>
<dbReference type="EMBL" id="VEWL01000007">
    <property type="protein sequence ID" value="TNV15083.1"/>
    <property type="molecule type" value="Genomic_DNA"/>
</dbReference>
<name>A0ABY2Y394_9HYPH</name>
<proteinExistence type="predicted"/>
<keyword evidence="2" id="KW-1185">Reference proteome</keyword>
<evidence type="ECO:0000313" key="1">
    <source>
        <dbReference type="EMBL" id="TNV15083.1"/>
    </source>
</evidence>
<organism evidence="1 2">
    <name type="scientific">Ochrobactrum teleogrylli</name>
    <dbReference type="NCBI Taxonomy" id="2479765"/>
    <lineage>
        <taxon>Bacteria</taxon>
        <taxon>Pseudomonadati</taxon>
        <taxon>Pseudomonadota</taxon>
        <taxon>Alphaproteobacteria</taxon>
        <taxon>Hyphomicrobiales</taxon>
        <taxon>Brucellaceae</taxon>
        <taxon>Brucella/Ochrobactrum group</taxon>
        <taxon>Ochrobactrum</taxon>
    </lineage>
</organism>
<comment type="caution">
    <text evidence="1">The sequence shown here is derived from an EMBL/GenBank/DDBJ whole genome shotgun (WGS) entry which is preliminary data.</text>
</comment>
<evidence type="ECO:0000313" key="2">
    <source>
        <dbReference type="Proteomes" id="UP000312784"/>
    </source>
</evidence>
<accession>A0ABY2Y394</accession>
<sequence length="82" mass="8861">MIWALIPSWLKYSLAALVAAFLLLAGGYVAGRLSGTASTETKIERQNNEATGKALDAAHSYDECIDAGGVWTFRTGKCERRP</sequence>